<organism evidence="1 2">
    <name type="scientific">Alicyclobacillus tolerans</name>
    <dbReference type="NCBI Taxonomy" id="90970"/>
    <lineage>
        <taxon>Bacteria</taxon>
        <taxon>Bacillati</taxon>
        <taxon>Bacillota</taxon>
        <taxon>Bacilli</taxon>
        <taxon>Bacillales</taxon>
        <taxon>Alicyclobacillaceae</taxon>
        <taxon>Alicyclobacillus</taxon>
    </lineage>
</organism>
<keyword evidence="2" id="KW-1185">Reference proteome</keyword>
<reference evidence="2" key="1">
    <citation type="submission" date="2016-11" db="EMBL/GenBank/DDBJ databases">
        <authorList>
            <person name="Varghese N."/>
            <person name="Submissions S."/>
        </authorList>
    </citation>
    <scope>NUCLEOTIDE SEQUENCE [LARGE SCALE GENOMIC DNA]</scope>
    <source>
        <strain evidence="2">USBA-503</strain>
    </source>
</reference>
<accession>A0A1M6UBR7</accession>
<dbReference type="AlphaFoldDB" id="A0A1M6UBR7"/>
<gene>
    <name evidence="1" type="ORF">SAMN05443507_11934</name>
</gene>
<name>A0A1M6UBR7_9BACL</name>
<dbReference type="OrthoDB" id="2371062at2"/>
<dbReference type="EMBL" id="FRAF01000019">
    <property type="protein sequence ID" value="SHK66664.1"/>
    <property type="molecule type" value="Genomic_DNA"/>
</dbReference>
<dbReference type="STRING" id="1830138.SAMN05443507_11934"/>
<proteinExistence type="predicted"/>
<evidence type="ECO:0000313" key="1">
    <source>
        <dbReference type="EMBL" id="SHK66664.1"/>
    </source>
</evidence>
<sequence length="380" mass="44435">MLYLAFPVDLRDRFSGSEWLIYPKQVQETRFTPEDTVVLSEWIAKDRAELLQMLHTVQKQGARIVYVGSKTEETEEWKRQLCLYRVYDFLFFGEEMVLKELEDLLEHPRSPQEVARYLPESKATSVPTIVEEAETRKRSRFRWPSRKVPESPVLNPRPPSALWVVMGLWPRSGVSTVAQLLAKTCVETQPGMDVVTILEAPRPWPRLWEYFQLEIEKPIDKVKFWTQDGKGETFVKEGVQLVPLPPGKSIRDEKWIPVVLRYLKQGLTIVDADDLDETLLSLADQVWCVLDCDPTYLALADLGEKYQKLRDLAKDKLITVMNKWTSVVRIPRDVFESPVTLPYLPPEKVQRALWEGRFFRVEEHLDVLEPLVKWGWEERR</sequence>
<protein>
    <submittedName>
        <fullName evidence="1">Uncharacterized protein</fullName>
    </submittedName>
</protein>
<evidence type="ECO:0000313" key="2">
    <source>
        <dbReference type="Proteomes" id="UP000184016"/>
    </source>
</evidence>
<dbReference type="Proteomes" id="UP000184016">
    <property type="component" value="Unassembled WGS sequence"/>
</dbReference>